<dbReference type="OrthoDB" id="760868at2759"/>
<dbReference type="SUPFAM" id="SSF48371">
    <property type="entry name" value="ARM repeat"/>
    <property type="match status" value="1"/>
</dbReference>
<dbReference type="PANTHER" id="PTHR10997">
    <property type="entry name" value="IMPORTIN-7, 8, 11"/>
    <property type="match status" value="1"/>
</dbReference>
<keyword evidence="5" id="KW-0653">Protein transport</keyword>
<dbReference type="PROSITE" id="PS50166">
    <property type="entry name" value="IMPORTIN_B_NT"/>
    <property type="match status" value="1"/>
</dbReference>
<keyword evidence="3" id="KW-0813">Transport</keyword>
<reference evidence="8 9" key="1">
    <citation type="submission" date="2016-11" db="EMBL/GenBank/DDBJ databases">
        <title>The macronuclear genome of Stentor coeruleus: a giant cell with tiny introns.</title>
        <authorList>
            <person name="Slabodnick M."/>
            <person name="Ruby J.G."/>
            <person name="Reiff S.B."/>
            <person name="Swart E.C."/>
            <person name="Gosai S."/>
            <person name="Prabakaran S."/>
            <person name="Witkowska E."/>
            <person name="Larue G.E."/>
            <person name="Fisher S."/>
            <person name="Freeman R.M."/>
            <person name="Gunawardena J."/>
            <person name="Chu W."/>
            <person name="Stover N.A."/>
            <person name="Gregory B.D."/>
            <person name="Nowacki M."/>
            <person name="Derisi J."/>
            <person name="Roy S.W."/>
            <person name="Marshall W.F."/>
            <person name="Sood P."/>
        </authorList>
    </citation>
    <scope>NUCLEOTIDE SEQUENCE [LARGE SCALE GENOMIC DNA]</scope>
    <source>
        <strain evidence="8">WM001</strain>
    </source>
</reference>
<feature type="domain" description="Importin N-terminal" evidence="7">
    <location>
        <begin position="23"/>
        <end position="91"/>
    </location>
</feature>
<dbReference type="PANTHER" id="PTHR10997:SF18">
    <property type="entry name" value="D-IMPORTIN 7_RANBP7"/>
    <property type="match status" value="1"/>
</dbReference>
<comment type="subcellular location">
    <subcellularLocation>
        <location evidence="2">Cytoplasm</location>
    </subcellularLocation>
    <subcellularLocation>
        <location evidence="1">Nucleus</location>
    </subcellularLocation>
</comment>
<evidence type="ECO:0000256" key="6">
    <source>
        <dbReference type="ARBA" id="ARBA00023242"/>
    </source>
</evidence>
<evidence type="ECO:0000256" key="1">
    <source>
        <dbReference type="ARBA" id="ARBA00004123"/>
    </source>
</evidence>
<keyword evidence="4" id="KW-0963">Cytoplasm</keyword>
<dbReference type="GO" id="GO:0005829">
    <property type="term" value="C:cytosol"/>
    <property type="evidence" value="ECO:0007669"/>
    <property type="project" value="TreeGrafter"/>
</dbReference>
<dbReference type="Pfam" id="PF03810">
    <property type="entry name" value="IBN_N"/>
    <property type="match status" value="1"/>
</dbReference>
<dbReference type="Proteomes" id="UP000187209">
    <property type="component" value="Unassembled WGS sequence"/>
</dbReference>
<evidence type="ECO:0000256" key="3">
    <source>
        <dbReference type="ARBA" id="ARBA00022448"/>
    </source>
</evidence>
<dbReference type="AlphaFoldDB" id="A0A1R2CCB2"/>
<evidence type="ECO:0000313" key="8">
    <source>
        <dbReference type="EMBL" id="OMJ86641.1"/>
    </source>
</evidence>
<evidence type="ECO:0000256" key="2">
    <source>
        <dbReference type="ARBA" id="ARBA00004496"/>
    </source>
</evidence>
<keyword evidence="6" id="KW-0539">Nucleus</keyword>
<sequence>MEESVIQALATCMSPDNEVRKQSEAFITSLKAQPGFYVLLLQISQNPSYPLEVRQMAVILLKNSSLKWKKGEIPADSKAVIKSSILNCLKKSAPVLIRTQLEEIVQVLGKQEYPWEGINDQIHSFLDSNDSDCIFAALVMIQRISKNYEFIMGEKRSKLKTLVSNFFPKLDQLFTRLLSENSEDVYPYISLILQTFWAAFYIELPSDQVNEVNINSWLTKILAVLSLDFDLGMPLNADEEEQKTQNPKLLCKKWAIQIAYRFFNRYSNIKNLPDSQKIIGEIFVANWMIPMMNIVVLQLFKYKQVFLPELYMNYSLKYVTECVKNDQTCEIIKNMVLTNGSFVIPALINEIITPVLCRNSKDEELWQDNAIEFIRKEADISRAYYSASDAAVGLLESLCKKGYLQQFLDYLNGSLAQGPSLIVKEALIYEVGSLSTVLLENESLKDKVEPMLSGHVFNELASQVGFLRARACWAYGQFASFPLSNLEHQQAALEKICALLLDPDMPVKYQAALTIPKILSWQISKTRVRGEISSLLRIYLDLINQIDSEEIIEALEDIVQNFEEEVGPYAVDLVSQLVITFSKLASKEPAQDGGDSAMAAVSTLNTIARLIETTTEKPEELLKVSNVITPVLMHCLSKNGFEYMDEGLNLLLILLYEAPAGSLPHLYNFCKVVLNSLQPLDPYGIEKVGEIYPVLGNFIAKYTDLVVQDLNEIVMFLGVLFTCETKAQCLALNILMALTEYIKNHMVQILPQMVQAVVGLFNNNSSTKVKSLCVQFLFETLWLDFTTSIKLLQDSACLTSILAFASAHKKLFTERVPRTRAIVGISNLIPYLPSLSNIIDEELIKNTFNLLIELLGLAEEDSEGDEDDDNLNTDDKDFDDKCQELYKKIKENLEDSDEEGALFDNEPEQRYDSYFENINYRGHFKEAIGRTPQDLLARLAQLLEFNQKAVFSKLVS</sequence>
<dbReference type="SMART" id="SM00913">
    <property type="entry name" value="IBN_N"/>
    <property type="match status" value="1"/>
</dbReference>
<keyword evidence="9" id="KW-1185">Reference proteome</keyword>
<dbReference type="GO" id="GO:0005635">
    <property type="term" value="C:nuclear envelope"/>
    <property type="evidence" value="ECO:0007669"/>
    <property type="project" value="TreeGrafter"/>
</dbReference>
<evidence type="ECO:0000259" key="7">
    <source>
        <dbReference type="PROSITE" id="PS50166"/>
    </source>
</evidence>
<dbReference type="GO" id="GO:0031267">
    <property type="term" value="F:small GTPase binding"/>
    <property type="evidence" value="ECO:0007669"/>
    <property type="project" value="InterPro"/>
</dbReference>
<proteinExistence type="predicted"/>
<dbReference type="GO" id="GO:0006606">
    <property type="term" value="P:protein import into nucleus"/>
    <property type="evidence" value="ECO:0007669"/>
    <property type="project" value="TreeGrafter"/>
</dbReference>
<organism evidence="8 9">
    <name type="scientific">Stentor coeruleus</name>
    <dbReference type="NCBI Taxonomy" id="5963"/>
    <lineage>
        <taxon>Eukaryota</taxon>
        <taxon>Sar</taxon>
        <taxon>Alveolata</taxon>
        <taxon>Ciliophora</taxon>
        <taxon>Postciliodesmatophora</taxon>
        <taxon>Heterotrichea</taxon>
        <taxon>Heterotrichida</taxon>
        <taxon>Stentoridae</taxon>
        <taxon>Stentor</taxon>
    </lineage>
</organism>
<dbReference type="Gene3D" id="1.25.10.10">
    <property type="entry name" value="Leucine-rich Repeat Variant"/>
    <property type="match status" value="1"/>
</dbReference>
<evidence type="ECO:0000256" key="4">
    <source>
        <dbReference type="ARBA" id="ARBA00022490"/>
    </source>
</evidence>
<protein>
    <recommendedName>
        <fullName evidence="7">Importin N-terminal domain-containing protein</fullName>
    </recommendedName>
</protein>
<accession>A0A1R2CCB2</accession>
<evidence type="ECO:0000256" key="5">
    <source>
        <dbReference type="ARBA" id="ARBA00022927"/>
    </source>
</evidence>
<dbReference type="InterPro" id="IPR016024">
    <property type="entry name" value="ARM-type_fold"/>
</dbReference>
<gene>
    <name evidence="8" type="ORF">SteCoe_11790</name>
</gene>
<dbReference type="EMBL" id="MPUH01000199">
    <property type="protein sequence ID" value="OMJ86641.1"/>
    <property type="molecule type" value="Genomic_DNA"/>
</dbReference>
<name>A0A1R2CCB2_9CILI</name>
<dbReference type="InterPro" id="IPR001494">
    <property type="entry name" value="Importin-beta_N"/>
</dbReference>
<comment type="caution">
    <text evidence="8">The sequence shown here is derived from an EMBL/GenBank/DDBJ whole genome shotgun (WGS) entry which is preliminary data.</text>
</comment>
<dbReference type="InterPro" id="IPR011989">
    <property type="entry name" value="ARM-like"/>
</dbReference>
<evidence type="ECO:0000313" key="9">
    <source>
        <dbReference type="Proteomes" id="UP000187209"/>
    </source>
</evidence>